<organism evidence="2 3">
    <name type="scientific">Sphaerobolus stellatus (strain SS14)</name>
    <dbReference type="NCBI Taxonomy" id="990650"/>
    <lineage>
        <taxon>Eukaryota</taxon>
        <taxon>Fungi</taxon>
        <taxon>Dikarya</taxon>
        <taxon>Basidiomycota</taxon>
        <taxon>Agaricomycotina</taxon>
        <taxon>Agaricomycetes</taxon>
        <taxon>Phallomycetidae</taxon>
        <taxon>Geastrales</taxon>
        <taxon>Sphaerobolaceae</taxon>
        <taxon>Sphaerobolus</taxon>
    </lineage>
</organism>
<evidence type="ECO:0000313" key="2">
    <source>
        <dbReference type="EMBL" id="KIJ22317.1"/>
    </source>
</evidence>
<dbReference type="Gene3D" id="3.40.50.300">
    <property type="entry name" value="P-loop containing nucleotide triphosphate hydrolases"/>
    <property type="match status" value="1"/>
</dbReference>
<dbReference type="GO" id="GO:0042626">
    <property type="term" value="F:ATPase-coupled transmembrane transporter activity"/>
    <property type="evidence" value="ECO:0007669"/>
    <property type="project" value="TreeGrafter"/>
</dbReference>
<dbReference type="AlphaFoldDB" id="A0A0C9U044"/>
<accession>A0A0C9U044</accession>
<dbReference type="GO" id="GO:0016887">
    <property type="term" value="F:ATP hydrolysis activity"/>
    <property type="evidence" value="ECO:0007669"/>
    <property type="project" value="InterPro"/>
</dbReference>
<dbReference type="Proteomes" id="UP000054279">
    <property type="component" value="Unassembled WGS sequence"/>
</dbReference>
<dbReference type="Pfam" id="PF00005">
    <property type="entry name" value="ABC_tran"/>
    <property type="match status" value="1"/>
</dbReference>
<sequence>MMDGTLDYAEYAPKANGMDIVFENVSFSYPKKTENVIRDVTFTIKQGQIVVLVGLNGSGKSTLFKLINRLYDIRSGTVFIDGHPIASYIAKTLQKATAMHYQTYTHYPLSIYEKVPRVCRLGMAALTLTPWSRQPLLNV</sequence>
<dbReference type="EMBL" id="KN838422">
    <property type="protein sequence ID" value="KIJ22317.1"/>
    <property type="molecule type" value="Genomic_DNA"/>
</dbReference>
<protein>
    <recommendedName>
        <fullName evidence="1">ABC transporter domain-containing protein</fullName>
    </recommendedName>
</protein>
<dbReference type="InterPro" id="IPR003439">
    <property type="entry name" value="ABC_transporter-like_ATP-bd"/>
</dbReference>
<keyword evidence="3" id="KW-1185">Reference proteome</keyword>
<dbReference type="InterPro" id="IPR039421">
    <property type="entry name" value="Type_1_exporter"/>
</dbReference>
<dbReference type="OrthoDB" id="6500128at2759"/>
<dbReference type="SUPFAM" id="SSF52540">
    <property type="entry name" value="P-loop containing nucleoside triphosphate hydrolases"/>
    <property type="match status" value="1"/>
</dbReference>
<dbReference type="PANTHER" id="PTHR24221">
    <property type="entry name" value="ATP-BINDING CASSETTE SUB-FAMILY B"/>
    <property type="match status" value="1"/>
</dbReference>
<dbReference type="GO" id="GO:0005524">
    <property type="term" value="F:ATP binding"/>
    <property type="evidence" value="ECO:0007669"/>
    <property type="project" value="InterPro"/>
</dbReference>
<dbReference type="InterPro" id="IPR027417">
    <property type="entry name" value="P-loop_NTPase"/>
</dbReference>
<gene>
    <name evidence="2" type="ORF">M422DRAFT_277310</name>
</gene>
<dbReference type="HOGENOM" id="CLU_1846360_0_0_1"/>
<evidence type="ECO:0000259" key="1">
    <source>
        <dbReference type="Pfam" id="PF00005"/>
    </source>
</evidence>
<proteinExistence type="predicted"/>
<reference evidence="2 3" key="1">
    <citation type="submission" date="2014-06" db="EMBL/GenBank/DDBJ databases">
        <title>Evolutionary Origins and Diversification of the Mycorrhizal Mutualists.</title>
        <authorList>
            <consortium name="DOE Joint Genome Institute"/>
            <consortium name="Mycorrhizal Genomics Consortium"/>
            <person name="Kohler A."/>
            <person name="Kuo A."/>
            <person name="Nagy L.G."/>
            <person name="Floudas D."/>
            <person name="Copeland A."/>
            <person name="Barry K.W."/>
            <person name="Cichocki N."/>
            <person name="Veneault-Fourrey C."/>
            <person name="LaButti K."/>
            <person name="Lindquist E.A."/>
            <person name="Lipzen A."/>
            <person name="Lundell T."/>
            <person name="Morin E."/>
            <person name="Murat C."/>
            <person name="Riley R."/>
            <person name="Ohm R."/>
            <person name="Sun H."/>
            <person name="Tunlid A."/>
            <person name="Henrissat B."/>
            <person name="Grigoriev I.V."/>
            <person name="Hibbett D.S."/>
            <person name="Martin F."/>
        </authorList>
    </citation>
    <scope>NUCLEOTIDE SEQUENCE [LARGE SCALE GENOMIC DNA]</scope>
    <source>
        <strain evidence="2 3">SS14</strain>
    </source>
</reference>
<feature type="domain" description="ABC transporter" evidence="1">
    <location>
        <begin position="38"/>
        <end position="110"/>
    </location>
</feature>
<name>A0A0C9U044_SPHS4</name>
<dbReference type="PANTHER" id="PTHR24221:SF654">
    <property type="entry name" value="ATP-BINDING CASSETTE SUB-FAMILY B MEMBER 6"/>
    <property type="match status" value="1"/>
</dbReference>
<evidence type="ECO:0000313" key="3">
    <source>
        <dbReference type="Proteomes" id="UP000054279"/>
    </source>
</evidence>